<protein>
    <submittedName>
        <fullName evidence="1">Uncharacterized protein</fullName>
    </submittedName>
</protein>
<sequence>MKKLNRRTKHQLVTETEINLTKFLASPLGQPFKTTMDLDSVRYVIMSFTAAAYTTSGQKPAEWTKQTVSHVIGSYFPRFLDDSDELVGQITPLLSNYFSFLERELHYIDNSVPLIKAVCDANVDLVMKTVDQPTHAFVKPKLKVGQPQMKLRKKRKQHKK</sequence>
<reference evidence="1" key="1">
    <citation type="journal article" date="2022" name="Int. J. Syst. Evol. Microbiol.">
        <title>A novel species of lactic acid bacteria, Ligilactobacillus pabuli sp. nov., isolated from alfalfa silage.</title>
        <authorList>
            <person name="Tohno M."/>
            <person name="Tanizawa Y."/>
            <person name="Sawada H."/>
            <person name="Sakamoto M."/>
            <person name="Ohkuma M."/>
            <person name="Kobayashi H."/>
        </authorList>
    </citation>
    <scope>NUCLEOTIDE SEQUENCE</scope>
    <source>
        <strain evidence="1">AF129</strain>
    </source>
</reference>
<gene>
    <name evidence="1" type="ORF">LPAF129_19230</name>
</gene>
<evidence type="ECO:0000313" key="1">
    <source>
        <dbReference type="EMBL" id="GKS82237.1"/>
    </source>
</evidence>
<organism evidence="1 2">
    <name type="scientific">Ligilactobacillus pabuli</name>
    <dbReference type="NCBI Taxonomy" id="2886039"/>
    <lineage>
        <taxon>Bacteria</taxon>
        <taxon>Bacillati</taxon>
        <taxon>Bacillota</taxon>
        <taxon>Bacilli</taxon>
        <taxon>Lactobacillales</taxon>
        <taxon>Lactobacillaceae</taxon>
        <taxon>Ligilactobacillus</taxon>
    </lineage>
</organism>
<proteinExistence type="predicted"/>
<dbReference type="EMBL" id="BQXH01000022">
    <property type="protein sequence ID" value="GKS82237.1"/>
    <property type="molecule type" value="Genomic_DNA"/>
</dbReference>
<dbReference type="RefSeq" id="WP_244056638.1">
    <property type="nucleotide sequence ID" value="NZ_BQXH01000022.1"/>
</dbReference>
<name>A0ABQ5JLK1_9LACO</name>
<dbReference type="Proteomes" id="UP001055149">
    <property type="component" value="Unassembled WGS sequence"/>
</dbReference>
<keyword evidence="2" id="KW-1185">Reference proteome</keyword>
<evidence type="ECO:0000313" key="2">
    <source>
        <dbReference type="Proteomes" id="UP001055149"/>
    </source>
</evidence>
<accession>A0ABQ5JLK1</accession>
<comment type="caution">
    <text evidence="1">The sequence shown here is derived from an EMBL/GenBank/DDBJ whole genome shotgun (WGS) entry which is preliminary data.</text>
</comment>